<reference evidence="1 2" key="1">
    <citation type="journal article" date="2013" name="PLoS Genet.">
        <title>The genome and development-dependent transcriptomes of Pyronema confluens: a window into fungal evolution.</title>
        <authorList>
            <person name="Traeger S."/>
            <person name="Altegoer F."/>
            <person name="Freitag M."/>
            <person name="Gabaldon T."/>
            <person name="Kempken F."/>
            <person name="Kumar A."/>
            <person name="Marcet-Houben M."/>
            <person name="Poggeler S."/>
            <person name="Stajich J.E."/>
            <person name="Nowrousian M."/>
        </authorList>
    </citation>
    <scope>NUCLEOTIDE SEQUENCE [LARGE SCALE GENOMIC DNA]</scope>
    <source>
        <strain evidence="2">CBS 100304</strain>
        <tissue evidence="1">Vegetative mycelium</tissue>
    </source>
</reference>
<protein>
    <submittedName>
        <fullName evidence="1">Uncharacterized protein</fullName>
    </submittedName>
</protein>
<gene>
    <name evidence="1" type="ORF">PCON_12986</name>
</gene>
<dbReference type="AlphaFoldDB" id="U4LJU8"/>
<evidence type="ECO:0000313" key="2">
    <source>
        <dbReference type="Proteomes" id="UP000018144"/>
    </source>
</evidence>
<organism evidence="1 2">
    <name type="scientific">Pyronema omphalodes (strain CBS 100304)</name>
    <name type="common">Pyronema confluens</name>
    <dbReference type="NCBI Taxonomy" id="1076935"/>
    <lineage>
        <taxon>Eukaryota</taxon>
        <taxon>Fungi</taxon>
        <taxon>Dikarya</taxon>
        <taxon>Ascomycota</taxon>
        <taxon>Pezizomycotina</taxon>
        <taxon>Pezizomycetes</taxon>
        <taxon>Pezizales</taxon>
        <taxon>Pyronemataceae</taxon>
        <taxon>Pyronema</taxon>
    </lineage>
</organism>
<sequence length="215" mass="24875">MDYETPLVVSSDINGYEHTIARRSSCTWNRLRNRRSLPARATLLRCLFTKRPLFLPGLRRLSRTVRGKEKERPPLINYRKVFRSVVLGESSKTVLKDIHRWVLWLFVLLGVGPSCCVLAEFCEKQDQNWARQSQELESSRCLQMYVATETPEAVWEYLRGYTLCPPQDGNLAGWTGRGMGQYQSTPCTNLRHLQQSLNMRNAAIQFHEGTRKIQA</sequence>
<dbReference type="EMBL" id="HF935830">
    <property type="protein sequence ID" value="CCX32354.1"/>
    <property type="molecule type" value="Genomic_DNA"/>
</dbReference>
<accession>U4LJU8</accession>
<evidence type="ECO:0000313" key="1">
    <source>
        <dbReference type="EMBL" id="CCX32354.1"/>
    </source>
</evidence>
<keyword evidence="2" id="KW-1185">Reference proteome</keyword>
<proteinExistence type="predicted"/>
<dbReference type="Proteomes" id="UP000018144">
    <property type="component" value="Unassembled WGS sequence"/>
</dbReference>
<name>U4LJU8_PYROM</name>